<dbReference type="GO" id="GO:0006355">
    <property type="term" value="P:regulation of DNA-templated transcription"/>
    <property type="evidence" value="ECO:0007669"/>
    <property type="project" value="InterPro"/>
</dbReference>
<dbReference type="EMBL" id="CP024985">
    <property type="protein sequence ID" value="ATZ22477.1"/>
    <property type="molecule type" value="Genomic_DNA"/>
</dbReference>
<dbReference type="AlphaFoldDB" id="A0A2K8P6V1"/>
<dbReference type="Pfam" id="PF00196">
    <property type="entry name" value="GerE"/>
    <property type="match status" value="1"/>
</dbReference>
<dbReference type="InterPro" id="IPR036388">
    <property type="entry name" value="WH-like_DNA-bd_sf"/>
</dbReference>
<dbReference type="Gene3D" id="1.10.10.10">
    <property type="entry name" value="Winged helix-like DNA-binding domain superfamily/Winged helix DNA-binding domain"/>
    <property type="match status" value="1"/>
</dbReference>
<dbReference type="GO" id="GO:0005737">
    <property type="term" value="C:cytoplasm"/>
    <property type="evidence" value="ECO:0007669"/>
    <property type="project" value="TreeGrafter"/>
</dbReference>
<accession>A0A2K8P6V1</accession>
<dbReference type="SUPFAM" id="SSF52540">
    <property type="entry name" value="P-loop containing nucleoside triphosphate hydrolases"/>
    <property type="match status" value="1"/>
</dbReference>
<dbReference type="SMART" id="SM00421">
    <property type="entry name" value="HTH_LUXR"/>
    <property type="match status" value="1"/>
</dbReference>
<dbReference type="InterPro" id="IPR027417">
    <property type="entry name" value="P-loop_NTPase"/>
</dbReference>
<evidence type="ECO:0000256" key="2">
    <source>
        <dbReference type="ARBA" id="ARBA00022840"/>
    </source>
</evidence>
<name>A0A2K8P6V1_STRLA</name>
<dbReference type="PROSITE" id="PS50043">
    <property type="entry name" value="HTH_LUXR_2"/>
    <property type="match status" value="1"/>
</dbReference>
<sequence length="928" mass="98056">MRPLLHRQKELDLITGAMDAARHGSGGGSLVVVTGGLGTGKTALLRALPVRAERRGLRVVTASGAAFERDFEAGVLGQLLAPLLPGTPVAPPGDCAGPSAGPLQDDGLLALVAEYGAHTPLLMLVDDLQWADAASLRWLGLLAGRVAGLRVTLVVTLREGDPGEDDPRLQQLVEGASRVLRLGPLPPEGTADLIGALTGRPVDPAYARACHEVTGGRPLLLTAVLDALSGPGEGPGSADDVRAVHAVRPAALYERFAVVLRDQPAPVREFATALAVLGDGAEEELIGRLAGLDGTGRIEALRVLRRLGLVCEGPALRFVHPVVGEAVEEAMTPAEAESIRVHAALLLHLGGHPAERAAAQLLAASSCHEDWESDVLRAAAASALRRSAPDTAARYLRRALLGSSPEGPDRAELLVELAMVERDFAPRAALRHLAQALFLFPETDQRAPVAGRIPPFLLDGAPSTTVDTVVRTAAELGEPATLTGTARGHALRLEARLRHPALAGPEEPAACGARLRALGPAPSLDTAAERELVTVLLHGAALAQTVNAAEAVALAERLLQHEPAATDHVHTALPLLTDVLVAADSLATIGPWLDTAYERARRENADVPRALIAVELTRLALARGDLTGAAAHAAEALAQDATDWATLQTLAPVVLAALEARDTALCERLLSGRREEAAPSHRPSLRRLIHGSAAVLRDDLPTALDCFLEWGRAAERAHWRNPAIVPWRTWASALHYRMGRPDRAHDLMEEEYARALSWGSPVAIGRAQRGKGAITEGVRGIALLRESALTLEGSANALERARTSLLLGRRLLAQGRQAEAEDRLTRARTEALDCGAPWMVERAVRALQGIAGSRGEDVAATLTRTERRVAALASRGASNKAIAERLEVSSRAVEKHLTHVYRKLRVDGRTGLAAMARLLSDGAGPVHP</sequence>
<dbReference type="InterPro" id="IPR016032">
    <property type="entry name" value="Sig_transdc_resp-reg_C-effctor"/>
</dbReference>
<organism evidence="3 4">
    <name type="scientific">Streptomyces lavendulae subsp. lavendulae</name>
    <dbReference type="NCBI Taxonomy" id="58340"/>
    <lineage>
        <taxon>Bacteria</taxon>
        <taxon>Bacillati</taxon>
        <taxon>Actinomycetota</taxon>
        <taxon>Actinomycetes</taxon>
        <taxon>Kitasatosporales</taxon>
        <taxon>Streptomycetaceae</taxon>
        <taxon>Streptomyces</taxon>
    </lineage>
</organism>
<dbReference type="GO" id="GO:0005524">
    <property type="term" value="F:ATP binding"/>
    <property type="evidence" value="ECO:0007669"/>
    <property type="project" value="UniProtKB-KW"/>
</dbReference>
<dbReference type="RefSeq" id="WP_030241028.1">
    <property type="nucleotide sequence ID" value="NZ_CP024985.1"/>
</dbReference>
<dbReference type="PANTHER" id="PTHR16305:SF35">
    <property type="entry name" value="TRANSCRIPTIONAL ACTIVATOR DOMAIN"/>
    <property type="match status" value="1"/>
</dbReference>
<dbReference type="CDD" id="cd06170">
    <property type="entry name" value="LuxR_C_like"/>
    <property type="match status" value="1"/>
</dbReference>
<dbReference type="Pfam" id="PF13191">
    <property type="entry name" value="AAA_16"/>
    <property type="match status" value="1"/>
</dbReference>
<evidence type="ECO:0000313" key="3">
    <source>
        <dbReference type="EMBL" id="ATZ22477.1"/>
    </source>
</evidence>
<dbReference type="Proteomes" id="UP000231791">
    <property type="component" value="Chromosome"/>
</dbReference>
<dbReference type="PANTHER" id="PTHR16305">
    <property type="entry name" value="TESTICULAR SOLUBLE ADENYLYL CYCLASE"/>
    <property type="match status" value="1"/>
</dbReference>
<evidence type="ECO:0000256" key="1">
    <source>
        <dbReference type="ARBA" id="ARBA00022741"/>
    </source>
</evidence>
<keyword evidence="2" id="KW-0067">ATP-binding</keyword>
<keyword evidence="4" id="KW-1185">Reference proteome</keyword>
<dbReference type="GeneID" id="49381719"/>
<evidence type="ECO:0000313" key="4">
    <source>
        <dbReference type="Proteomes" id="UP000231791"/>
    </source>
</evidence>
<proteinExistence type="predicted"/>
<dbReference type="SUPFAM" id="SSF46894">
    <property type="entry name" value="C-terminal effector domain of the bipartite response regulators"/>
    <property type="match status" value="1"/>
</dbReference>
<dbReference type="InterPro" id="IPR000792">
    <property type="entry name" value="Tscrpt_reg_LuxR_C"/>
</dbReference>
<keyword evidence="1" id="KW-0547">Nucleotide-binding</keyword>
<dbReference type="OrthoDB" id="3178131at2"/>
<protein>
    <submittedName>
        <fullName evidence="3">HTH-type transcriptional regulator</fullName>
    </submittedName>
</protein>
<gene>
    <name evidence="3" type="ORF">SLAV_02830</name>
</gene>
<reference evidence="3 4" key="1">
    <citation type="submission" date="2017-11" db="EMBL/GenBank/DDBJ databases">
        <title>Complete genome sequence of Streptomyces lavendulae subsp. lavendulae CCM 3239 (formerly 'Streptomyces aureofaciens CCM 3239'), the producer of the angucycline-type antibiotic auricin.</title>
        <authorList>
            <person name="Busche T."/>
            <person name="Novakova R."/>
            <person name="Al'Dilaimi A."/>
            <person name="Homerova D."/>
            <person name="Feckova L."/>
            <person name="Rezuchova B."/>
            <person name="Mingyar E."/>
            <person name="Csolleiova D."/>
            <person name="Bekeova C."/>
            <person name="Winkler A."/>
            <person name="Sevcikova B."/>
            <person name="Kalinowski J."/>
            <person name="Kormanec J."/>
            <person name="Ruckert C."/>
        </authorList>
    </citation>
    <scope>NUCLEOTIDE SEQUENCE [LARGE SCALE GENOMIC DNA]</scope>
    <source>
        <strain evidence="3 4">CCM 3239</strain>
    </source>
</reference>
<dbReference type="InterPro" id="IPR041664">
    <property type="entry name" value="AAA_16"/>
</dbReference>
<dbReference type="PRINTS" id="PR00038">
    <property type="entry name" value="HTHLUXR"/>
</dbReference>
<dbReference type="GO" id="GO:0003677">
    <property type="term" value="F:DNA binding"/>
    <property type="evidence" value="ECO:0007669"/>
    <property type="project" value="InterPro"/>
</dbReference>
<dbReference type="GO" id="GO:0004016">
    <property type="term" value="F:adenylate cyclase activity"/>
    <property type="evidence" value="ECO:0007669"/>
    <property type="project" value="TreeGrafter"/>
</dbReference>
<dbReference type="KEGG" id="slx:SLAV_02830"/>